<dbReference type="RefSeq" id="WP_174867702.1">
    <property type="nucleotide sequence ID" value="NZ_BJMN01000111.1"/>
</dbReference>
<gene>
    <name evidence="1" type="ORF">SGA01_81220</name>
</gene>
<dbReference type="Proteomes" id="UP000315226">
    <property type="component" value="Unassembled WGS sequence"/>
</dbReference>
<name>A0A4Y3S0K0_9ACTN</name>
<dbReference type="EMBL" id="BJMN01000111">
    <property type="protein sequence ID" value="GEB62517.1"/>
    <property type="molecule type" value="Genomic_DNA"/>
</dbReference>
<organism evidence="1 2">
    <name type="scientific">Streptomyces gardneri</name>
    <dbReference type="NCBI Taxonomy" id="66892"/>
    <lineage>
        <taxon>Bacteria</taxon>
        <taxon>Bacillati</taxon>
        <taxon>Actinomycetota</taxon>
        <taxon>Actinomycetes</taxon>
        <taxon>Kitasatosporales</taxon>
        <taxon>Streptomycetaceae</taxon>
        <taxon>Streptomyces</taxon>
    </lineage>
</organism>
<evidence type="ECO:0000313" key="2">
    <source>
        <dbReference type="Proteomes" id="UP000315226"/>
    </source>
</evidence>
<evidence type="ECO:0008006" key="3">
    <source>
        <dbReference type="Google" id="ProtNLM"/>
    </source>
</evidence>
<proteinExistence type="predicted"/>
<dbReference type="AlphaFoldDB" id="A0A4Y3S0K0"/>
<comment type="caution">
    <text evidence="1">The sequence shown here is derived from an EMBL/GenBank/DDBJ whole genome shotgun (WGS) entry which is preliminary data.</text>
</comment>
<accession>A0A4Y3S0K0</accession>
<sequence length="61" mass="6604">MRTGDLHPREASRALVTEILHAHGDRLQDDATVMCLDWHGTHQVTRSADAGADLAEASAPE</sequence>
<keyword evidence="2" id="KW-1185">Reference proteome</keyword>
<reference evidence="1 2" key="1">
    <citation type="submission" date="2019-06" db="EMBL/GenBank/DDBJ databases">
        <title>Whole genome shotgun sequence of Streptomyces gardneri NBRC 12865.</title>
        <authorList>
            <person name="Hosoyama A."/>
            <person name="Uohara A."/>
            <person name="Ohji S."/>
            <person name="Ichikawa N."/>
        </authorList>
    </citation>
    <scope>NUCLEOTIDE SEQUENCE [LARGE SCALE GENOMIC DNA]</scope>
    <source>
        <strain evidence="1 2">NBRC 12865</strain>
    </source>
</reference>
<protein>
    <recommendedName>
        <fullName evidence="3">PPM-type phosphatase domain-containing protein</fullName>
    </recommendedName>
</protein>
<evidence type="ECO:0000313" key="1">
    <source>
        <dbReference type="EMBL" id="GEB62517.1"/>
    </source>
</evidence>